<dbReference type="Gene3D" id="3.40.309.10">
    <property type="entry name" value="Aldehyde Dehydrogenase, Chain A, domain 2"/>
    <property type="match status" value="1"/>
</dbReference>
<comment type="caution">
    <text evidence="4">The sequence shown here is derived from an EMBL/GenBank/DDBJ whole genome shotgun (WGS) entry which is preliminary data.</text>
</comment>
<dbReference type="InterPro" id="IPR015590">
    <property type="entry name" value="Aldehyde_DH_dom"/>
</dbReference>
<dbReference type="AlphaFoldDB" id="A0A0G0B831"/>
<keyword evidence="2" id="KW-0560">Oxidoreductase</keyword>
<evidence type="ECO:0000256" key="1">
    <source>
        <dbReference type="ARBA" id="ARBA00009986"/>
    </source>
</evidence>
<sequence>MNKLISTNPARNYEKIGEVNISSLTEINEKVEKANEAKQLWKELGIKNRIKKLTPLYQIVEKRKKEIALLITKEIGKPIKEAIEDINWDLTYFKWYLENSEKYLGEEVTHKEGNSIHKVVYEPIGSVASIVPWNFPFGNFLWGVIPNLIAGNTLVFKHSEECPLTGKLLEKLMNELDLPEGVFSEVYGDGKIGEQLVNQNIDLIWFTGSSGVGKKLYEIAGSKFIKAILELGGSNPAVIFEDTDINTIKDKLYYKRFLNCGQVCDAVKRLIVHESILDETIKILKNLVEQKKVGDPESESTQIGSLVAKRQLELLESQVKDAIQKGAKIACGGKRPDELKGAYYLPTILTNVTQNMRVWNEEVFGPVLSVISFKTEEEAINLANDSRYGLGAEVYSKDEKRALRVASKVEAGTININKGNHWLPCNPFGGYKDSGIGREHGKWGLRELCQIKNIAIG</sequence>
<evidence type="ECO:0000313" key="5">
    <source>
        <dbReference type="Proteomes" id="UP000034127"/>
    </source>
</evidence>
<dbReference type="InterPro" id="IPR047110">
    <property type="entry name" value="GABD/Sad-like"/>
</dbReference>
<evidence type="ECO:0000313" key="4">
    <source>
        <dbReference type="EMBL" id="KKP65533.1"/>
    </source>
</evidence>
<comment type="similarity">
    <text evidence="1">Belongs to the aldehyde dehydrogenase family.</text>
</comment>
<evidence type="ECO:0000259" key="3">
    <source>
        <dbReference type="Pfam" id="PF00171"/>
    </source>
</evidence>
<dbReference type="Gene3D" id="3.40.605.10">
    <property type="entry name" value="Aldehyde Dehydrogenase, Chain A, domain 1"/>
    <property type="match status" value="1"/>
</dbReference>
<accession>A0A0G0B831</accession>
<reference evidence="4 5" key="1">
    <citation type="journal article" date="2015" name="Nature">
        <title>rRNA introns, odd ribosomes, and small enigmatic genomes across a large radiation of phyla.</title>
        <authorList>
            <person name="Brown C.T."/>
            <person name="Hug L.A."/>
            <person name="Thomas B.C."/>
            <person name="Sharon I."/>
            <person name="Castelle C.J."/>
            <person name="Singh A."/>
            <person name="Wilkins M.J."/>
            <person name="Williams K.H."/>
            <person name="Banfield J.F."/>
        </authorList>
    </citation>
    <scope>NUCLEOTIDE SEQUENCE [LARGE SCALE GENOMIC DNA]</scope>
</reference>
<gene>
    <name evidence="4" type="ORF">UR63_C0051G0004</name>
</gene>
<dbReference type="InterPro" id="IPR016162">
    <property type="entry name" value="Ald_DH_N"/>
</dbReference>
<dbReference type="InterPro" id="IPR016161">
    <property type="entry name" value="Ald_DH/histidinol_DH"/>
</dbReference>
<dbReference type="PANTHER" id="PTHR43217">
    <property type="entry name" value="SUCCINATE SEMIALDEHYDE DEHYDROGENASE [NAD(P)+] SAD"/>
    <property type="match status" value="1"/>
</dbReference>
<evidence type="ECO:0000256" key="2">
    <source>
        <dbReference type="ARBA" id="ARBA00023002"/>
    </source>
</evidence>
<organism evidence="4 5">
    <name type="scientific">Candidatus Roizmanbacteria bacterium GW2011_GWC2_35_12</name>
    <dbReference type="NCBI Taxonomy" id="1618485"/>
    <lineage>
        <taxon>Bacteria</taxon>
        <taxon>Candidatus Roizmaniibacteriota</taxon>
    </lineage>
</organism>
<name>A0A0G0B831_9BACT</name>
<dbReference type="EMBL" id="LBPX01000051">
    <property type="protein sequence ID" value="KKP65533.1"/>
    <property type="molecule type" value="Genomic_DNA"/>
</dbReference>
<dbReference type="GO" id="GO:0004777">
    <property type="term" value="F:succinate-semialdehyde dehydrogenase (NAD+) activity"/>
    <property type="evidence" value="ECO:0007669"/>
    <property type="project" value="TreeGrafter"/>
</dbReference>
<feature type="domain" description="Aldehyde dehydrogenase" evidence="3">
    <location>
        <begin position="6"/>
        <end position="454"/>
    </location>
</feature>
<dbReference type="SUPFAM" id="SSF53720">
    <property type="entry name" value="ALDH-like"/>
    <property type="match status" value="1"/>
</dbReference>
<dbReference type="InterPro" id="IPR016163">
    <property type="entry name" value="Ald_DH_C"/>
</dbReference>
<dbReference type="Proteomes" id="UP000034127">
    <property type="component" value="Unassembled WGS sequence"/>
</dbReference>
<proteinExistence type="inferred from homology"/>
<dbReference type="PANTHER" id="PTHR43217:SF1">
    <property type="entry name" value="SUCCINATE SEMIALDEHYDE DEHYDROGENASE [NAD(P)+] SAD"/>
    <property type="match status" value="1"/>
</dbReference>
<dbReference type="Pfam" id="PF00171">
    <property type="entry name" value="Aldedh"/>
    <property type="match status" value="1"/>
</dbReference>
<protein>
    <submittedName>
        <fullName evidence="4">Aldehyde Dehydrogenase</fullName>
    </submittedName>
</protein>
<dbReference type="CDD" id="cd07078">
    <property type="entry name" value="ALDH"/>
    <property type="match status" value="1"/>
</dbReference>
<dbReference type="FunFam" id="3.40.309.10:FF:000009">
    <property type="entry name" value="Aldehyde dehydrogenase A"/>
    <property type="match status" value="1"/>
</dbReference>